<feature type="transmembrane region" description="Helical" evidence="2">
    <location>
        <begin position="383"/>
        <end position="403"/>
    </location>
</feature>
<gene>
    <name evidence="3" type="ORF">Dda_1564</name>
</gene>
<keyword evidence="4" id="KW-1185">Reference proteome</keyword>
<keyword evidence="2" id="KW-1133">Transmembrane helix</keyword>
<evidence type="ECO:0000313" key="4">
    <source>
        <dbReference type="Proteomes" id="UP001221413"/>
    </source>
</evidence>
<proteinExistence type="predicted"/>
<reference evidence="3" key="1">
    <citation type="submission" date="2023-01" db="EMBL/GenBank/DDBJ databases">
        <title>The chitinases involved in constricting ring structure development in the nematode-trapping fungus Drechslerella dactyloides.</title>
        <authorList>
            <person name="Wang R."/>
            <person name="Zhang L."/>
            <person name="Tang P."/>
            <person name="Li S."/>
            <person name="Liang L."/>
        </authorList>
    </citation>
    <scope>NUCLEOTIDE SEQUENCE</scope>
    <source>
        <strain evidence="3">YMF1.00031</strain>
    </source>
</reference>
<protein>
    <submittedName>
        <fullName evidence="3">Uncharacterized protein</fullName>
    </submittedName>
</protein>
<feature type="region of interest" description="Disordered" evidence="1">
    <location>
        <begin position="261"/>
        <end position="296"/>
    </location>
</feature>
<evidence type="ECO:0000256" key="1">
    <source>
        <dbReference type="SAM" id="MobiDB-lite"/>
    </source>
</evidence>
<dbReference type="Proteomes" id="UP001221413">
    <property type="component" value="Unassembled WGS sequence"/>
</dbReference>
<organism evidence="3 4">
    <name type="scientific">Drechslerella dactyloides</name>
    <name type="common">Nematode-trapping fungus</name>
    <name type="synonym">Arthrobotrys dactyloides</name>
    <dbReference type="NCBI Taxonomy" id="74499"/>
    <lineage>
        <taxon>Eukaryota</taxon>
        <taxon>Fungi</taxon>
        <taxon>Dikarya</taxon>
        <taxon>Ascomycota</taxon>
        <taxon>Pezizomycotina</taxon>
        <taxon>Orbiliomycetes</taxon>
        <taxon>Orbiliales</taxon>
        <taxon>Orbiliaceae</taxon>
        <taxon>Drechslerella</taxon>
    </lineage>
</organism>
<evidence type="ECO:0000256" key="2">
    <source>
        <dbReference type="SAM" id="Phobius"/>
    </source>
</evidence>
<dbReference type="EMBL" id="JAQGDS010000002">
    <property type="protein sequence ID" value="KAJ6263006.1"/>
    <property type="molecule type" value="Genomic_DNA"/>
</dbReference>
<accession>A0AAD6NKR4</accession>
<keyword evidence="2" id="KW-0812">Transmembrane</keyword>
<sequence>MKQEIETAVKARMQSRPPQWLSNHPDAPLPPKVLEWYIGRPSLLRIAYETPNSISNEDTIAPASIRKVLGHLTQDEFKRLHSVLLGVILEQPELLELNLAQNPIHNNIFCSHLTKAIAEDPGVIDGIGFWEKVLIARLKRRQEVEWALYVRFSAVMASSNLHTPSAVLPARRRRSQDYDAKGRPLPHIWGEIIMSAELDKPLPTVPFKTKDSTAFGEFSIPPPPLRRRSWSHRGEEFLQNYQEPIMEDILMDDLRGRTKYRHIRPPPEPVSWQDIQRQSTVQHSQSADQEDAASDDSVLTTIWIPGNIEERRAQSLPPLPPRKDEWYRRKQINSYWRMFRKHILKRRDSTPSSQGMNHPLPGRRTRSPWPPPEEEEPITVKDWIIFSIVMLFLGSYLVFIIWVGHQKV</sequence>
<evidence type="ECO:0000313" key="3">
    <source>
        <dbReference type="EMBL" id="KAJ6263006.1"/>
    </source>
</evidence>
<name>A0AAD6NKR4_DREDA</name>
<comment type="caution">
    <text evidence="3">The sequence shown here is derived from an EMBL/GenBank/DDBJ whole genome shotgun (WGS) entry which is preliminary data.</text>
</comment>
<feature type="region of interest" description="Disordered" evidence="1">
    <location>
        <begin position="347"/>
        <end position="374"/>
    </location>
</feature>
<keyword evidence="2" id="KW-0472">Membrane</keyword>
<dbReference type="AlphaFoldDB" id="A0AAD6NKR4"/>
<feature type="region of interest" description="Disordered" evidence="1">
    <location>
        <begin position="1"/>
        <end position="24"/>
    </location>
</feature>